<evidence type="ECO:0000313" key="7">
    <source>
        <dbReference type="EMBL" id="TDP41730.1"/>
    </source>
</evidence>
<evidence type="ECO:0000256" key="5">
    <source>
        <dbReference type="SAM" id="Phobius"/>
    </source>
</evidence>
<evidence type="ECO:0000256" key="1">
    <source>
        <dbReference type="ARBA" id="ARBA00004127"/>
    </source>
</evidence>
<sequence length="103" mass="10722">MTAPTLAMERTALAWRRTALGAAVCALLFAHEATTEDGLWIVFPCAAATAAVLLAGLGWYRGRSLGRGRSAGGHRLVSITTLVVTLVVLIAVAEVLLGGRYAS</sequence>
<dbReference type="InterPro" id="IPR003807">
    <property type="entry name" value="DUF202"/>
</dbReference>
<evidence type="ECO:0000259" key="6">
    <source>
        <dbReference type="Pfam" id="PF02656"/>
    </source>
</evidence>
<evidence type="ECO:0000313" key="8">
    <source>
        <dbReference type="Proteomes" id="UP000295087"/>
    </source>
</evidence>
<gene>
    <name evidence="7" type="ORF">DFR75_101833</name>
</gene>
<keyword evidence="3 5" id="KW-1133">Transmembrane helix</keyword>
<organism evidence="7 8">
    <name type="scientific">Nocardia ignorata</name>
    <dbReference type="NCBI Taxonomy" id="145285"/>
    <lineage>
        <taxon>Bacteria</taxon>
        <taxon>Bacillati</taxon>
        <taxon>Actinomycetota</taxon>
        <taxon>Actinomycetes</taxon>
        <taxon>Mycobacteriales</taxon>
        <taxon>Nocardiaceae</taxon>
        <taxon>Nocardia</taxon>
    </lineage>
</organism>
<comment type="subcellular location">
    <subcellularLocation>
        <location evidence="1">Endomembrane system</location>
        <topology evidence="1">Multi-pass membrane protein</topology>
    </subcellularLocation>
</comment>
<dbReference type="GO" id="GO:0012505">
    <property type="term" value="C:endomembrane system"/>
    <property type="evidence" value="ECO:0007669"/>
    <property type="project" value="UniProtKB-SubCell"/>
</dbReference>
<reference evidence="7 8" key="1">
    <citation type="submission" date="2019-03" db="EMBL/GenBank/DDBJ databases">
        <title>Genomic Encyclopedia of Type Strains, Phase IV (KMG-IV): sequencing the most valuable type-strain genomes for metagenomic binning, comparative biology and taxonomic classification.</title>
        <authorList>
            <person name="Goeker M."/>
        </authorList>
    </citation>
    <scope>NUCLEOTIDE SEQUENCE [LARGE SCALE GENOMIC DNA]</scope>
    <source>
        <strain evidence="7 8">DSM 44496</strain>
    </source>
</reference>
<dbReference type="Pfam" id="PF02656">
    <property type="entry name" value="DUF202"/>
    <property type="match status" value="1"/>
</dbReference>
<keyword evidence="2 5" id="KW-0812">Transmembrane</keyword>
<feature type="transmembrane region" description="Helical" evidence="5">
    <location>
        <begin position="76"/>
        <end position="97"/>
    </location>
</feature>
<proteinExistence type="predicted"/>
<evidence type="ECO:0000256" key="2">
    <source>
        <dbReference type="ARBA" id="ARBA00022692"/>
    </source>
</evidence>
<keyword evidence="8" id="KW-1185">Reference proteome</keyword>
<comment type="caution">
    <text evidence="7">The sequence shown here is derived from an EMBL/GenBank/DDBJ whole genome shotgun (WGS) entry which is preliminary data.</text>
</comment>
<evidence type="ECO:0000256" key="3">
    <source>
        <dbReference type="ARBA" id="ARBA00022989"/>
    </source>
</evidence>
<dbReference type="AlphaFoldDB" id="A0A4R6PUH6"/>
<keyword evidence="4 5" id="KW-0472">Membrane</keyword>
<feature type="domain" description="DUF202" evidence="6">
    <location>
        <begin position="4"/>
        <end position="62"/>
    </location>
</feature>
<name>A0A4R6PUH6_NOCIG</name>
<evidence type="ECO:0000256" key="4">
    <source>
        <dbReference type="ARBA" id="ARBA00023136"/>
    </source>
</evidence>
<accession>A0A4R6PUH6</accession>
<protein>
    <submittedName>
        <fullName evidence="7">Uncharacterized protein DUF202</fullName>
    </submittedName>
</protein>
<dbReference type="RefSeq" id="WP_243749704.1">
    <property type="nucleotide sequence ID" value="NZ_JBHXPO010000001.1"/>
</dbReference>
<dbReference type="EMBL" id="SNXK01000001">
    <property type="protein sequence ID" value="TDP41730.1"/>
    <property type="molecule type" value="Genomic_DNA"/>
</dbReference>
<dbReference type="Proteomes" id="UP000295087">
    <property type="component" value="Unassembled WGS sequence"/>
</dbReference>
<feature type="transmembrane region" description="Helical" evidence="5">
    <location>
        <begin position="40"/>
        <end position="60"/>
    </location>
</feature>